<name>A0ABV2D3J2_9SPHN</name>
<keyword evidence="1" id="KW-1133">Transmembrane helix</keyword>
<protein>
    <recommendedName>
        <fullName evidence="4">Glycosyltransferase RgtA/B/C/D-like domain-containing protein</fullName>
    </recommendedName>
</protein>
<feature type="transmembrane region" description="Helical" evidence="1">
    <location>
        <begin position="264"/>
        <end position="281"/>
    </location>
</feature>
<keyword evidence="1" id="KW-0472">Membrane</keyword>
<feature type="transmembrane region" description="Helical" evidence="1">
    <location>
        <begin position="16"/>
        <end position="40"/>
    </location>
</feature>
<proteinExistence type="predicted"/>
<evidence type="ECO:0008006" key="4">
    <source>
        <dbReference type="Google" id="ProtNLM"/>
    </source>
</evidence>
<keyword evidence="1" id="KW-0812">Transmembrane</keyword>
<feature type="transmembrane region" description="Helical" evidence="1">
    <location>
        <begin position="171"/>
        <end position="195"/>
    </location>
</feature>
<comment type="caution">
    <text evidence="2">The sequence shown here is derived from an EMBL/GenBank/DDBJ whole genome shotgun (WGS) entry which is preliminary data.</text>
</comment>
<feature type="transmembrane region" description="Helical" evidence="1">
    <location>
        <begin position="136"/>
        <end position="159"/>
    </location>
</feature>
<dbReference type="EMBL" id="JBEWLY010000019">
    <property type="protein sequence ID" value="MET1756199.1"/>
    <property type="molecule type" value="Genomic_DNA"/>
</dbReference>
<dbReference type="RefSeq" id="WP_353984690.1">
    <property type="nucleotide sequence ID" value="NZ_JBEWLY010000019.1"/>
</dbReference>
<gene>
    <name evidence="2" type="ORF">ABVV53_12145</name>
</gene>
<evidence type="ECO:0000256" key="1">
    <source>
        <dbReference type="SAM" id="Phobius"/>
    </source>
</evidence>
<feature type="transmembrane region" description="Helical" evidence="1">
    <location>
        <begin position="290"/>
        <end position="310"/>
    </location>
</feature>
<evidence type="ECO:0000313" key="3">
    <source>
        <dbReference type="Proteomes" id="UP001548713"/>
    </source>
</evidence>
<feature type="transmembrane region" description="Helical" evidence="1">
    <location>
        <begin position="207"/>
        <end position="226"/>
    </location>
</feature>
<evidence type="ECO:0000313" key="2">
    <source>
        <dbReference type="EMBL" id="MET1756199.1"/>
    </source>
</evidence>
<dbReference type="Proteomes" id="UP001548713">
    <property type="component" value="Unassembled WGS sequence"/>
</dbReference>
<sequence>MASRVLASRTRGQQRMWMLSGIAALLSLIPVLFVPISGFVDAPAHMARHHIMAMAASGGPLSRYFEVQWHWIGNLGEDIPAALIGRWLGGEMATRLITAVIAPLTIAGIIAVSRAAHGRVAASAMLALPFAFHQAWMYGFLNYCFGTALAFLVGAWILARKNETLAGQLGLAAAGIVVWTAHLASWGILVLLAAANELGALRKPHDLMGAAWRNAPLLLPLLPLVFWRLQAAGSDFSIVYDAFVLTKFTAFAGALRGTWAEVDLPLLAVIAVSALTALLWARPRIVEPRLFLAGLLLSAAALAAPVYLLNSWGTDLRTAPVALIILILSIKPAADPRREELICLLGVTFFAVRLTSVTWSWLERSPELERRLEMLEAVPHGGRLGYLYVPPSCDRWKLLPDEKLGSYAVTRREAFVNTLFMVDNARLVTIRDPRFQARWTSDSQTIARECPENKPDLLALRQSLGEMRRDGFDAIWISGVAQQDLPTVPGYAIARRRPHEAMLVRR</sequence>
<keyword evidence="3" id="KW-1185">Reference proteome</keyword>
<feature type="transmembrane region" description="Helical" evidence="1">
    <location>
        <begin position="96"/>
        <end position="116"/>
    </location>
</feature>
<accession>A0ABV2D3J2</accession>
<feature type="transmembrane region" description="Helical" evidence="1">
    <location>
        <begin position="238"/>
        <end position="258"/>
    </location>
</feature>
<organism evidence="2 3">
    <name type="scientific">Novosphingobium kalidii</name>
    <dbReference type="NCBI Taxonomy" id="3230299"/>
    <lineage>
        <taxon>Bacteria</taxon>
        <taxon>Pseudomonadati</taxon>
        <taxon>Pseudomonadota</taxon>
        <taxon>Alphaproteobacteria</taxon>
        <taxon>Sphingomonadales</taxon>
        <taxon>Sphingomonadaceae</taxon>
        <taxon>Novosphingobium</taxon>
    </lineage>
</organism>
<reference evidence="2 3" key="1">
    <citation type="submission" date="2024-07" db="EMBL/GenBank/DDBJ databases">
        <title>Novosphingobium kalidii RD2P27.</title>
        <authorList>
            <person name="Sun J.-Q."/>
        </authorList>
    </citation>
    <scope>NUCLEOTIDE SEQUENCE [LARGE SCALE GENOMIC DNA]</scope>
    <source>
        <strain evidence="2 3">RD2P27</strain>
    </source>
</reference>